<keyword evidence="3" id="KW-1185">Reference proteome</keyword>
<organism evidence="2 3">
    <name type="scientific">Mesomycoplasma lagogenitalium</name>
    <dbReference type="NCBI Taxonomy" id="171286"/>
    <lineage>
        <taxon>Bacteria</taxon>
        <taxon>Bacillati</taxon>
        <taxon>Mycoplasmatota</taxon>
        <taxon>Mycoplasmoidales</taxon>
        <taxon>Metamycoplasmataceae</taxon>
        <taxon>Mesomycoplasma</taxon>
    </lineage>
</organism>
<evidence type="ECO:0000313" key="2">
    <source>
        <dbReference type="EMBL" id="WGI36670.1"/>
    </source>
</evidence>
<evidence type="ECO:0000256" key="1">
    <source>
        <dbReference type="SAM" id="Phobius"/>
    </source>
</evidence>
<sequence>MIYDSKIFNSTQEFMKYIERKTEIKAKIYKHIYRINSVFALFFSFFSTIMGTVKLAASKLSEFSGFANLFVRLDDSGKAVDQWPVFTLWIGIAIAIINGLLALFVIRKKWIRNQKVNNLIQLEKIFYTNGEGKYNNEETKDIILFEKVSEILDIKYSRKDIK</sequence>
<proteinExistence type="predicted"/>
<feature type="transmembrane region" description="Helical" evidence="1">
    <location>
        <begin position="86"/>
        <end position="106"/>
    </location>
</feature>
<evidence type="ECO:0000313" key="3">
    <source>
        <dbReference type="Proteomes" id="UP001179842"/>
    </source>
</evidence>
<keyword evidence="1" id="KW-1133">Transmembrane helix</keyword>
<feature type="transmembrane region" description="Helical" evidence="1">
    <location>
        <begin position="35"/>
        <end position="57"/>
    </location>
</feature>
<reference evidence="2" key="1">
    <citation type="submission" date="2023-04" db="EMBL/GenBank/DDBJ databases">
        <title>Completed genome of Mycoplasma lagogenitalium type strain 12MS.</title>
        <authorList>
            <person name="Spergser J."/>
        </authorList>
    </citation>
    <scope>NUCLEOTIDE SEQUENCE</scope>
    <source>
        <strain evidence="2">12MS</strain>
    </source>
</reference>
<protein>
    <submittedName>
        <fullName evidence="2">DUF4231 domain-containing protein</fullName>
    </submittedName>
</protein>
<name>A0ABY8LTV4_9BACT</name>
<accession>A0ABY8LTV4</accession>
<keyword evidence="1" id="KW-0812">Transmembrane</keyword>
<dbReference type="RefSeq" id="WP_280101971.1">
    <property type="nucleotide sequence ID" value="NZ_CP122979.1"/>
</dbReference>
<dbReference type="InterPro" id="IPR025325">
    <property type="entry name" value="DUF4231"/>
</dbReference>
<dbReference type="EMBL" id="CP122979">
    <property type="protein sequence ID" value="WGI36670.1"/>
    <property type="molecule type" value="Genomic_DNA"/>
</dbReference>
<dbReference type="Proteomes" id="UP001179842">
    <property type="component" value="Chromosome"/>
</dbReference>
<keyword evidence="1" id="KW-0472">Membrane</keyword>
<dbReference type="Pfam" id="PF14015">
    <property type="entry name" value="DUF4231"/>
    <property type="match status" value="1"/>
</dbReference>
<gene>
    <name evidence="2" type="ORF">QEG99_00070</name>
</gene>